<feature type="region of interest" description="Disordered" evidence="1">
    <location>
        <begin position="67"/>
        <end position="86"/>
    </location>
</feature>
<reference evidence="2 3" key="1">
    <citation type="submission" date="2024-06" db="EMBL/GenBank/DDBJ databases">
        <title>The Natural Products Discovery Center: Release of the First 8490 Sequenced Strains for Exploring Actinobacteria Biosynthetic Diversity.</title>
        <authorList>
            <person name="Kalkreuter E."/>
            <person name="Kautsar S.A."/>
            <person name="Yang D."/>
            <person name="Bader C.D."/>
            <person name="Teijaro C.N."/>
            <person name="Fluegel L."/>
            <person name="Davis C.M."/>
            <person name="Simpson J.R."/>
            <person name="Lauterbach L."/>
            <person name="Steele A.D."/>
            <person name="Gui C."/>
            <person name="Meng S."/>
            <person name="Li G."/>
            <person name="Viehrig K."/>
            <person name="Ye F."/>
            <person name="Su P."/>
            <person name="Kiefer A.F."/>
            <person name="Nichols A."/>
            <person name="Cepeda A.J."/>
            <person name="Yan W."/>
            <person name="Fan B."/>
            <person name="Jiang Y."/>
            <person name="Adhikari A."/>
            <person name="Zheng C.-J."/>
            <person name="Schuster L."/>
            <person name="Cowan T.M."/>
            <person name="Smanski M.J."/>
            <person name="Chevrette M.G."/>
            <person name="De Carvalho L.P.S."/>
            <person name="Shen B."/>
        </authorList>
    </citation>
    <scope>NUCLEOTIDE SEQUENCE [LARGE SCALE GENOMIC DNA]</scope>
    <source>
        <strain evidence="2 3">NPDC048117</strain>
    </source>
</reference>
<comment type="caution">
    <text evidence="2">The sequence shown here is derived from an EMBL/GenBank/DDBJ whole genome shotgun (WGS) entry which is preliminary data.</text>
</comment>
<organism evidence="2 3">
    <name type="scientific">Streptomyces chilikensis</name>
    <dbReference type="NCBI Taxonomy" id="1194079"/>
    <lineage>
        <taxon>Bacteria</taxon>
        <taxon>Bacillati</taxon>
        <taxon>Actinomycetota</taxon>
        <taxon>Actinomycetes</taxon>
        <taxon>Kitasatosporales</taxon>
        <taxon>Streptomycetaceae</taxon>
        <taxon>Streptomyces</taxon>
    </lineage>
</organism>
<evidence type="ECO:0000313" key="3">
    <source>
        <dbReference type="Proteomes" id="UP001551584"/>
    </source>
</evidence>
<accession>A0ABV3ERE2</accession>
<keyword evidence="3" id="KW-1185">Reference proteome</keyword>
<dbReference type="RefSeq" id="WP_359273091.1">
    <property type="nucleotide sequence ID" value="NZ_JBEZNA010000034.1"/>
</dbReference>
<evidence type="ECO:0000256" key="1">
    <source>
        <dbReference type="SAM" id="MobiDB-lite"/>
    </source>
</evidence>
<proteinExistence type="predicted"/>
<dbReference type="EMBL" id="JBEZNA010000034">
    <property type="protein sequence ID" value="MEU9578772.1"/>
    <property type="molecule type" value="Genomic_DNA"/>
</dbReference>
<name>A0ABV3ERE2_9ACTN</name>
<protein>
    <submittedName>
        <fullName evidence="2">Uncharacterized protein</fullName>
    </submittedName>
</protein>
<dbReference type="Proteomes" id="UP001551584">
    <property type="component" value="Unassembled WGS sequence"/>
</dbReference>
<gene>
    <name evidence="2" type="ORF">AB0D95_16170</name>
</gene>
<evidence type="ECO:0000313" key="2">
    <source>
        <dbReference type="EMBL" id="MEU9578772.1"/>
    </source>
</evidence>
<sequence length="86" mass="9098">MAISTVPPAAADHGDLMTLTQAIGFFAEAGISTNKSALHRLIAEYKIPTVGGGRGRQLQASVSDLLEAYGSRHPRRRSAPESRAVP</sequence>